<protein>
    <submittedName>
        <fullName evidence="2">Nuclear transport factor 2 family protein</fullName>
    </submittedName>
</protein>
<dbReference type="PANTHER" id="PTHR41252">
    <property type="entry name" value="BLR2505 PROTEIN"/>
    <property type="match status" value="1"/>
</dbReference>
<dbReference type="EMBL" id="JAERSE020000003">
    <property type="protein sequence ID" value="MCA6067722.1"/>
    <property type="molecule type" value="Genomic_DNA"/>
</dbReference>
<accession>A0ABS8A1K2</accession>
<comment type="caution">
    <text evidence="2">The sequence shown here is derived from an EMBL/GenBank/DDBJ whole genome shotgun (WGS) entry which is preliminary data.</text>
</comment>
<feature type="signal peptide" evidence="1">
    <location>
        <begin position="1"/>
        <end position="22"/>
    </location>
</feature>
<evidence type="ECO:0000313" key="2">
    <source>
        <dbReference type="EMBL" id="MCA6067722.1"/>
    </source>
</evidence>
<organism evidence="2 3">
    <name type="scientific">Chryseobacterium tagetis</name>
    <dbReference type="NCBI Taxonomy" id="2801334"/>
    <lineage>
        <taxon>Bacteria</taxon>
        <taxon>Pseudomonadati</taxon>
        <taxon>Bacteroidota</taxon>
        <taxon>Flavobacteriia</taxon>
        <taxon>Flavobacteriales</taxon>
        <taxon>Weeksellaceae</taxon>
        <taxon>Chryseobacterium group</taxon>
        <taxon>Chryseobacterium</taxon>
    </lineage>
</organism>
<sequence length="160" mass="18164">MKRIFLYALLVIATISSNNLNAQNMTTTQKNKELVAKSFENWVHHTGTPFDLLIDEVQWTITGSSEQAKTYTSKQQLLDEVLNPLNDRLSRLITPEVKGVYADGDMVIVLWKSNAETNTGQPYNGDYAWFMQFKDGKVIKVTAFLDNQKFAEAMALPKNK</sequence>
<dbReference type="Proteomes" id="UP000618240">
    <property type="component" value="Unassembled WGS sequence"/>
</dbReference>
<keyword evidence="3" id="KW-1185">Reference proteome</keyword>
<name>A0ABS8A1K2_9FLAO</name>
<dbReference type="Gene3D" id="3.10.450.50">
    <property type="match status" value="1"/>
</dbReference>
<dbReference type="SUPFAM" id="SSF54427">
    <property type="entry name" value="NTF2-like"/>
    <property type="match status" value="1"/>
</dbReference>
<evidence type="ECO:0000313" key="3">
    <source>
        <dbReference type="Proteomes" id="UP000618240"/>
    </source>
</evidence>
<keyword evidence="1" id="KW-0732">Signal</keyword>
<dbReference type="RefSeq" id="WP_225688635.1">
    <property type="nucleotide sequence ID" value="NZ_JAERSE020000003.1"/>
</dbReference>
<dbReference type="PANTHER" id="PTHR41252:SF1">
    <property type="entry name" value="BLR2505 PROTEIN"/>
    <property type="match status" value="1"/>
</dbReference>
<dbReference type="InterPro" id="IPR032710">
    <property type="entry name" value="NTF2-like_dom_sf"/>
</dbReference>
<feature type="chain" id="PRO_5045954895" evidence="1">
    <location>
        <begin position="23"/>
        <end position="160"/>
    </location>
</feature>
<reference evidence="2 3" key="1">
    <citation type="submission" date="2021-09" db="EMBL/GenBank/DDBJ databases">
        <title>Genome sequencing and assembly of Chryseobacterium sp. RG1.</title>
        <authorList>
            <person name="Chhetri G."/>
        </authorList>
    </citation>
    <scope>NUCLEOTIDE SEQUENCE [LARGE SCALE GENOMIC DNA]</scope>
    <source>
        <strain evidence="2 3">RG1</strain>
    </source>
</reference>
<evidence type="ECO:0000256" key="1">
    <source>
        <dbReference type="SAM" id="SignalP"/>
    </source>
</evidence>
<gene>
    <name evidence="2" type="ORF">JI747_011070</name>
</gene>
<proteinExistence type="predicted"/>